<dbReference type="GO" id="GO:0006508">
    <property type="term" value="P:proteolysis"/>
    <property type="evidence" value="ECO:0007669"/>
    <property type="project" value="UniProtKB-KW"/>
</dbReference>
<feature type="transmembrane region" description="Helical" evidence="10">
    <location>
        <begin position="199"/>
        <end position="221"/>
    </location>
</feature>
<keyword evidence="5" id="KW-0645">Protease</keyword>
<evidence type="ECO:0000256" key="2">
    <source>
        <dbReference type="ARBA" id="ARBA00009165"/>
    </source>
</evidence>
<dbReference type="PANTHER" id="PTHR36844:SF1">
    <property type="entry name" value="PROTEASE PRSW"/>
    <property type="match status" value="1"/>
</dbReference>
<evidence type="ECO:0000313" key="12">
    <source>
        <dbReference type="Proteomes" id="UP000179099"/>
    </source>
</evidence>
<comment type="subcellular location">
    <subcellularLocation>
        <location evidence="1">Cell membrane</location>
        <topology evidence="1">Multi-pass membrane protein</topology>
    </subcellularLocation>
</comment>
<dbReference type="Proteomes" id="UP000179099">
    <property type="component" value="Unassembled WGS sequence"/>
</dbReference>
<keyword evidence="7" id="KW-0378">Hydrolase</keyword>
<evidence type="ECO:0000256" key="5">
    <source>
        <dbReference type="ARBA" id="ARBA00022670"/>
    </source>
</evidence>
<evidence type="ECO:0000313" key="11">
    <source>
        <dbReference type="EMBL" id="OGZ33926.1"/>
    </source>
</evidence>
<feature type="transmembrane region" description="Helical" evidence="10">
    <location>
        <begin position="164"/>
        <end position="187"/>
    </location>
</feature>
<dbReference type="EMBL" id="MHMW01000021">
    <property type="protein sequence ID" value="OGZ33926.1"/>
    <property type="molecule type" value="Genomic_DNA"/>
</dbReference>
<evidence type="ECO:0000256" key="1">
    <source>
        <dbReference type="ARBA" id="ARBA00004651"/>
    </source>
</evidence>
<evidence type="ECO:0000256" key="8">
    <source>
        <dbReference type="ARBA" id="ARBA00022989"/>
    </source>
</evidence>
<evidence type="ECO:0000256" key="6">
    <source>
        <dbReference type="ARBA" id="ARBA00022692"/>
    </source>
</evidence>
<evidence type="ECO:0000256" key="7">
    <source>
        <dbReference type="ARBA" id="ARBA00022801"/>
    </source>
</evidence>
<evidence type="ECO:0000256" key="4">
    <source>
        <dbReference type="ARBA" id="ARBA00022475"/>
    </source>
</evidence>
<name>A0A1G2F781_9BACT</name>
<feature type="transmembrane region" description="Helical" evidence="10">
    <location>
        <begin position="227"/>
        <end position="249"/>
    </location>
</feature>
<keyword evidence="9 10" id="KW-0472">Membrane</keyword>
<feature type="transmembrane region" description="Helical" evidence="10">
    <location>
        <begin position="12"/>
        <end position="35"/>
    </location>
</feature>
<comment type="caution">
    <text evidence="11">The sequence shown here is derived from an EMBL/GenBank/DDBJ whole genome shotgun (WGS) entry which is preliminary data.</text>
</comment>
<keyword evidence="6 10" id="KW-0812">Transmembrane</keyword>
<dbReference type="PIRSF" id="PIRSF016933">
    <property type="entry name" value="PrsW"/>
    <property type="match status" value="1"/>
</dbReference>
<organism evidence="11 12">
    <name type="scientific">Candidatus Portnoybacteria bacterium RBG_19FT_COMBO_36_7</name>
    <dbReference type="NCBI Taxonomy" id="1801992"/>
    <lineage>
        <taxon>Bacteria</taxon>
        <taxon>Candidatus Portnoyibacteriota</taxon>
    </lineage>
</organism>
<keyword evidence="4" id="KW-1003">Cell membrane</keyword>
<dbReference type="GO" id="GO:0005886">
    <property type="term" value="C:plasma membrane"/>
    <property type="evidence" value="ECO:0007669"/>
    <property type="project" value="UniProtKB-SubCell"/>
</dbReference>
<evidence type="ECO:0000256" key="3">
    <source>
        <dbReference type="ARBA" id="ARBA00018997"/>
    </source>
</evidence>
<dbReference type="Pfam" id="PF13367">
    <property type="entry name" value="PrsW-protease"/>
    <property type="match status" value="1"/>
</dbReference>
<feature type="transmembrane region" description="Helical" evidence="10">
    <location>
        <begin position="47"/>
        <end position="72"/>
    </location>
</feature>
<comment type="similarity">
    <text evidence="2">Belongs to the protease PrsW family.</text>
</comment>
<feature type="transmembrane region" description="Helical" evidence="10">
    <location>
        <begin position="129"/>
        <end position="152"/>
    </location>
</feature>
<dbReference type="InterPro" id="IPR026898">
    <property type="entry name" value="PrsW"/>
</dbReference>
<dbReference type="AlphaFoldDB" id="A0A1G2F781"/>
<dbReference type="GO" id="GO:0008233">
    <property type="term" value="F:peptidase activity"/>
    <property type="evidence" value="ECO:0007669"/>
    <property type="project" value="UniProtKB-KW"/>
</dbReference>
<protein>
    <recommendedName>
        <fullName evidence="3">Protease PrsW</fullName>
    </recommendedName>
</protein>
<gene>
    <name evidence="11" type="ORF">A2Y98_00415</name>
</gene>
<proteinExistence type="inferred from homology"/>
<dbReference type="STRING" id="1801992.A2Y98_00415"/>
<reference evidence="11 12" key="1">
    <citation type="journal article" date="2016" name="Nat. Commun.">
        <title>Thousands of microbial genomes shed light on interconnected biogeochemical processes in an aquifer system.</title>
        <authorList>
            <person name="Anantharaman K."/>
            <person name="Brown C.T."/>
            <person name="Hug L.A."/>
            <person name="Sharon I."/>
            <person name="Castelle C.J."/>
            <person name="Probst A.J."/>
            <person name="Thomas B.C."/>
            <person name="Singh A."/>
            <person name="Wilkins M.J."/>
            <person name="Karaoz U."/>
            <person name="Brodie E.L."/>
            <person name="Williams K.H."/>
            <person name="Hubbard S.S."/>
            <person name="Banfield J.F."/>
        </authorList>
    </citation>
    <scope>NUCLEOTIDE SEQUENCE [LARGE SCALE GENOMIC DNA]</scope>
</reference>
<accession>A0A1G2F781</accession>
<sequence>MDWKLEIGNWKFYVIYLLYAIFGLLPSVIWLLFYLRKDKHPEPNRMVVKIFLWGMLMGPLAILAELFIKWLMNPVDLANFIDILRTNAKDSYLFIGIVFVAPVVEEIVKYAVVHFAVLKNPDFDEPIDLMLYMIIAALGFAAIENLLLIFQTPLPALDKVITLAALRFVSATFLHALSSGLLGYWLAKSMRDPAKKIQYLARGFGLAIFFHASYNYLTWIISDNQPYGSVIAIVMTVLLLSFMAVAASYNFSLLKKMHSVCKICKPRPSFWS</sequence>
<evidence type="ECO:0000256" key="10">
    <source>
        <dbReference type="SAM" id="Phobius"/>
    </source>
</evidence>
<feature type="transmembrane region" description="Helical" evidence="10">
    <location>
        <begin position="92"/>
        <end position="117"/>
    </location>
</feature>
<evidence type="ECO:0000256" key="9">
    <source>
        <dbReference type="ARBA" id="ARBA00023136"/>
    </source>
</evidence>
<dbReference type="PANTHER" id="PTHR36844">
    <property type="entry name" value="PROTEASE PRSW"/>
    <property type="match status" value="1"/>
</dbReference>
<keyword evidence="8 10" id="KW-1133">Transmembrane helix</keyword>
<dbReference type="InterPro" id="IPR023596">
    <property type="entry name" value="Peptidase_PrsW_arch/bac"/>
</dbReference>